<dbReference type="STRING" id="1459.AF332_16855"/>
<gene>
    <name evidence="2" type="ORF">AF332_16855</name>
</gene>
<protein>
    <submittedName>
        <fullName evidence="2">Uncharacterized protein</fullName>
    </submittedName>
</protein>
<dbReference type="EMBL" id="LGUF01000007">
    <property type="protein sequence ID" value="KON88304.1"/>
    <property type="molecule type" value="Genomic_DNA"/>
</dbReference>
<reference evidence="3" key="1">
    <citation type="submission" date="2015-07" db="EMBL/GenBank/DDBJ databases">
        <title>Fjat-10036 dsm4.</title>
        <authorList>
            <person name="Liu B."/>
            <person name="Wang J."/>
            <person name="Zhu Y."/>
            <person name="Liu G."/>
            <person name="Chen Q."/>
            <person name="Chen Z."/>
            <person name="Lan J."/>
            <person name="Che J."/>
            <person name="Ge C."/>
            <person name="Shi H."/>
            <person name="Pan Z."/>
            <person name="Liu X."/>
        </authorList>
    </citation>
    <scope>NUCLEOTIDE SEQUENCE [LARGE SCALE GENOMIC DNA]</scope>
    <source>
        <strain evidence="3">DSM 4</strain>
    </source>
</reference>
<dbReference type="Proteomes" id="UP000037109">
    <property type="component" value="Unassembled WGS sequence"/>
</dbReference>
<organism evidence="2 3">
    <name type="scientific">Sporosarcina globispora</name>
    <name type="common">Bacillus globisporus</name>
    <dbReference type="NCBI Taxonomy" id="1459"/>
    <lineage>
        <taxon>Bacteria</taxon>
        <taxon>Bacillati</taxon>
        <taxon>Bacillota</taxon>
        <taxon>Bacilli</taxon>
        <taxon>Bacillales</taxon>
        <taxon>Caryophanaceae</taxon>
        <taxon>Sporosarcina</taxon>
    </lineage>
</organism>
<accession>A0A0M0GEM0</accession>
<keyword evidence="3" id="KW-1185">Reference proteome</keyword>
<name>A0A0M0GEM0_SPOGL</name>
<evidence type="ECO:0000256" key="1">
    <source>
        <dbReference type="SAM" id="MobiDB-lite"/>
    </source>
</evidence>
<comment type="caution">
    <text evidence="2">The sequence shown here is derived from an EMBL/GenBank/DDBJ whole genome shotgun (WGS) entry which is preliminary data.</text>
</comment>
<evidence type="ECO:0000313" key="2">
    <source>
        <dbReference type="EMBL" id="KON88304.1"/>
    </source>
</evidence>
<proteinExistence type="predicted"/>
<feature type="region of interest" description="Disordered" evidence="1">
    <location>
        <begin position="23"/>
        <end position="44"/>
    </location>
</feature>
<evidence type="ECO:0000313" key="3">
    <source>
        <dbReference type="Proteomes" id="UP000037109"/>
    </source>
</evidence>
<sequence length="72" mass="7637">MRHVDTVSAITIALENTTTHSLLTKTKTSEKKMGTTQSPKNGVKCPEMESALLMGAITPSKAKAYAISTMPG</sequence>
<dbReference type="AlphaFoldDB" id="A0A0M0GEM0"/>